<dbReference type="SUPFAM" id="SSF48695">
    <property type="entry name" value="Multiheme cytochromes"/>
    <property type="match status" value="1"/>
</dbReference>
<reference evidence="1" key="2">
    <citation type="submission" date="2020-09" db="EMBL/GenBank/DDBJ databases">
        <authorList>
            <person name="Sun Q."/>
            <person name="Zhou Y."/>
        </authorList>
    </citation>
    <scope>NUCLEOTIDE SEQUENCE</scope>
    <source>
        <strain evidence="1">CGMCC 1.15519</strain>
    </source>
</reference>
<evidence type="ECO:0008006" key="3">
    <source>
        <dbReference type="Google" id="ProtNLM"/>
    </source>
</evidence>
<proteinExistence type="predicted"/>
<reference evidence="1" key="1">
    <citation type="journal article" date="2014" name="Int. J. Syst. Evol. Microbiol.">
        <title>Complete genome sequence of Corynebacterium casei LMG S-19264T (=DSM 44701T), isolated from a smear-ripened cheese.</title>
        <authorList>
            <consortium name="US DOE Joint Genome Institute (JGI-PGF)"/>
            <person name="Walter F."/>
            <person name="Albersmeier A."/>
            <person name="Kalinowski J."/>
            <person name="Ruckert C."/>
        </authorList>
    </citation>
    <scope>NUCLEOTIDE SEQUENCE</scope>
    <source>
        <strain evidence="1">CGMCC 1.15519</strain>
    </source>
</reference>
<evidence type="ECO:0000313" key="1">
    <source>
        <dbReference type="EMBL" id="GGE10017.1"/>
    </source>
</evidence>
<sequence length="368" mass="39711">MRPAPLVLPLRGEATRALRRGGWGWRPHSTIIIALLTLAATPAPQVNGPLLLSDTAAPTLSAYNFFTDPSGKNPAQGVQLYTLNTPLFSDYSEKYRYVWMPPGTKAAYTPTGALDFPIGTALIKTFAYPADFRAPTKAVRRIETRLLVRRTSGWVPISYVWNTAQTEAVLKRAGTRIPVTFTDAHGQPRSIDYAVPNTNQCKQCHQQGTEATPIGPTAANLNGGLNNQGPNQLTTWAKSGKLTGLPATPPRLARWDDPSQPVPARARAYLDVNCGHCHSRQGFASNSGLYLQHDEQNPAAQGILKRPVAAGRGSGGLQFSIAPGDPAASILLHRMQATEPGIIMPQFGRTVPHAEGIAIIEAYIAKMK</sequence>
<name>A0A916ZS71_9SPHN</name>
<dbReference type="RefSeq" id="WP_188762353.1">
    <property type="nucleotide sequence ID" value="NZ_BMJM01000004.1"/>
</dbReference>
<protein>
    <recommendedName>
        <fullName evidence="3">Cytochrome c domain-containing protein</fullName>
    </recommendedName>
</protein>
<dbReference type="InterPro" id="IPR022269">
    <property type="entry name" value="SO_2930-like_C"/>
</dbReference>
<evidence type="ECO:0000313" key="2">
    <source>
        <dbReference type="Proteomes" id="UP000635071"/>
    </source>
</evidence>
<gene>
    <name evidence="1" type="ORF">GCM10011529_15460</name>
</gene>
<dbReference type="AlphaFoldDB" id="A0A916ZS71"/>
<organism evidence="1 2">
    <name type="scientific">Sandarakinorhabdus glacialis</name>
    <dbReference type="NCBI Taxonomy" id="1614636"/>
    <lineage>
        <taxon>Bacteria</taxon>
        <taxon>Pseudomonadati</taxon>
        <taxon>Pseudomonadota</taxon>
        <taxon>Alphaproteobacteria</taxon>
        <taxon>Sphingomonadales</taxon>
        <taxon>Sphingosinicellaceae</taxon>
        <taxon>Sandarakinorhabdus</taxon>
    </lineage>
</organism>
<dbReference type="Proteomes" id="UP000635071">
    <property type="component" value="Unassembled WGS sequence"/>
</dbReference>
<comment type="caution">
    <text evidence="1">The sequence shown here is derived from an EMBL/GenBank/DDBJ whole genome shotgun (WGS) entry which is preliminary data.</text>
</comment>
<dbReference type="EMBL" id="BMJM01000004">
    <property type="protein sequence ID" value="GGE10017.1"/>
    <property type="molecule type" value="Genomic_DNA"/>
</dbReference>
<keyword evidence="2" id="KW-1185">Reference proteome</keyword>
<dbReference type="NCBIfam" id="TIGR03806">
    <property type="entry name" value="chp_HNE_0200"/>
    <property type="match status" value="1"/>
</dbReference>
<accession>A0A916ZS71</accession>
<dbReference type="InterPro" id="IPR036280">
    <property type="entry name" value="Multihaem_cyt_sf"/>
</dbReference>